<comment type="caution">
    <text evidence="1">The sequence shown here is derived from an EMBL/GenBank/DDBJ whole genome shotgun (WGS) entry which is preliminary data.</text>
</comment>
<name>A0AAD6IXA8_DREDA</name>
<reference evidence="1" key="1">
    <citation type="submission" date="2023-01" db="EMBL/GenBank/DDBJ databases">
        <title>The chitinases involved in constricting ring structure development in the nematode-trapping fungus Drechslerella dactyloides.</title>
        <authorList>
            <person name="Wang R."/>
            <person name="Zhang L."/>
            <person name="Tang P."/>
            <person name="Li S."/>
            <person name="Liang L."/>
        </authorList>
    </citation>
    <scope>NUCLEOTIDE SEQUENCE</scope>
    <source>
        <strain evidence="1">YMF1.00031</strain>
    </source>
</reference>
<evidence type="ECO:0000313" key="1">
    <source>
        <dbReference type="EMBL" id="KAJ6258087.1"/>
    </source>
</evidence>
<organism evidence="1 2">
    <name type="scientific">Drechslerella dactyloides</name>
    <name type="common">Nematode-trapping fungus</name>
    <name type="synonym">Arthrobotrys dactyloides</name>
    <dbReference type="NCBI Taxonomy" id="74499"/>
    <lineage>
        <taxon>Eukaryota</taxon>
        <taxon>Fungi</taxon>
        <taxon>Dikarya</taxon>
        <taxon>Ascomycota</taxon>
        <taxon>Pezizomycotina</taxon>
        <taxon>Orbiliomycetes</taxon>
        <taxon>Orbiliales</taxon>
        <taxon>Orbiliaceae</taxon>
        <taxon>Drechslerella</taxon>
    </lineage>
</organism>
<dbReference type="Proteomes" id="UP001221413">
    <property type="component" value="Unassembled WGS sequence"/>
</dbReference>
<sequence length="101" mass="11213">MMVFGGVLSREVFRSLVDHAEEIVKNNKENAEDCALEVNPVLAVFFTVGNKSDIDKLGYPKATESQQADIAQVSKKTIPVDKEETIEAKKEEKSAKQSIEE</sequence>
<dbReference type="AlphaFoldDB" id="A0AAD6IXA8"/>
<keyword evidence="2" id="KW-1185">Reference proteome</keyword>
<dbReference type="EMBL" id="JAQGDS010000009">
    <property type="protein sequence ID" value="KAJ6258087.1"/>
    <property type="molecule type" value="Genomic_DNA"/>
</dbReference>
<protein>
    <submittedName>
        <fullName evidence="1">Uncharacterized protein</fullName>
    </submittedName>
</protein>
<proteinExistence type="predicted"/>
<evidence type="ECO:0000313" key="2">
    <source>
        <dbReference type="Proteomes" id="UP001221413"/>
    </source>
</evidence>
<accession>A0AAD6IXA8</accession>
<gene>
    <name evidence="1" type="ORF">Dda_7002</name>
</gene>